<dbReference type="Proteomes" id="UP000030153">
    <property type="component" value="Unassembled WGS sequence"/>
</dbReference>
<keyword evidence="2" id="KW-1185">Reference proteome</keyword>
<comment type="caution">
    <text evidence="1">The sequence shown here is derived from an EMBL/GenBank/DDBJ whole genome shotgun (WGS) entry which is preliminary data.</text>
</comment>
<dbReference type="EMBL" id="AVBG01000014">
    <property type="protein sequence ID" value="KGP90301.1"/>
    <property type="molecule type" value="Genomic_DNA"/>
</dbReference>
<protein>
    <recommendedName>
        <fullName evidence="3">DUF3221 domain-containing protein</fullName>
    </recommendedName>
</protein>
<gene>
    <name evidence="1" type="ORF">N780_05990</name>
</gene>
<accession>A0A0A2UUZ4</accession>
<proteinExistence type="predicted"/>
<name>A0A0A2UUZ4_9BACI</name>
<dbReference type="PROSITE" id="PS51257">
    <property type="entry name" value="PROKAR_LIPOPROTEIN"/>
    <property type="match status" value="1"/>
</dbReference>
<dbReference type="AlphaFoldDB" id="A0A0A2UUZ4"/>
<dbReference type="STRING" id="1385513.N780_05990"/>
<evidence type="ECO:0008006" key="3">
    <source>
        <dbReference type="Google" id="ProtNLM"/>
    </source>
</evidence>
<evidence type="ECO:0000313" key="1">
    <source>
        <dbReference type="EMBL" id="KGP90301.1"/>
    </source>
</evidence>
<dbReference type="RefSeq" id="WP_036786346.1">
    <property type="nucleotide sequence ID" value="NZ_AVBG01000014.1"/>
</dbReference>
<evidence type="ECO:0000313" key="2">
    <source>
        <dbReference type="Proteomes" id="UP000030153"/>
    </source>
</evidence>
<sequence length="97" mass="11001">MVKKKALLVVTLLLLTISLIGCLKEDTVKGKIKGTIEEKYPQQNMILVQDNSNTRNKIPVDDIEKYEIGDKVEITVYMDPEINGATTYKNSKFVIKK</sequence>
<organism evidence="1 2">
    <name type="scientific">Pontibacillus chungwhensis BH030062</name>
    <dbReference type="NCBI Taxonomy" id="1385513"/>
    <lineage>
        <taxon>Bacteria</taxon>
        <taxon>Bacillati</taxon>
        <taxon>Bacillota</taxon>
        <taxon>Bacilli</taxon>
        <taxon>Bacillales</taxon>
        <taxon>Bacillaceae</taxon>
        <taxon>Pontibacillus</taxon>
    </lineage>
</organism>
<reference evidence="1 2" key="1">
    <citation type="submission" date="2013-08" db="EMBL/GenBank/DDBJ databases">
        <title>Genome of Pontibacillus chungwhensis.</title>
        <authorList>
            <person name="Wang Q."/>
            <person name="Wang G."/>
        </authorList>
    </citation>
    <scope>NUCLEOTIDE SEQUENCE [LARGE SCALE GENOMIC DNA]</scope>
    <source>
        <strain evidence="1 2">BH030062</strain>
    </source>
</reference>